<dbReference type="InterPro" id="IPR006680">
    <property type="entry name" value="Amidohydro-rel"/>
</dbReference>
<dbReference type="EMBL" id="RQJO01000007">
    <property type="protein sequence ID" value="RRB06745.1"/>
    <property type="molecule type" value="Genomic_DNA"/>
</dbReference>
<gene>
    <name evidence="3" type="ORF">EHT25_02815</name>
</gene>
<dbReference type="InterPro" id="IPR032466">
    <property type="entry name" value="Metal_Hydrolase"/>
</dbReference>
<organism evidence="3 4">
    <name type="scientific">Larkinella rosea</name>
    <dbReference type="NCBI Taxonomy" id="2025312"/>
    <lineage>
        <taxon>Bacteria</taxon>
        <taxon>Pseudomonadati</taxon>
        <taxon>Bacteroidota</taxon>
        <taxon>Cytophagia</taxon>
        <taxon>Cytophagales</taxon>
        <taxon>Spirosomataceae</taxon>
        <taxon>Larkinella</taxon>
    </lineage>
</organism>
<sequence length="330" mass="36787">MKVAGFFSSQTDQLSLNRPMNRRTFSSNLLSVSTGLLCIPNAIGSSENADDRSGKIPKTDTHVHLFDLKNLSYGWLKNSPTINRTFDLQDYKEATKSSNIGKMVFMESGADAHLGLKEATLVSQLARSEPKIKGIVAKADLTQGSGTEKSLEQLCELPLVKGIRADFPKNEVTSSGFLAGFKALANRKLSFDLLISPPLMAEAVKLAKKFPNTIFILDHLGNPNVGEVDSTQWRNGIEKLAELPNVNCKISGIITRFGKDWSVEKIRPYILYVIEKFGMDRLVFAGDWPVVLLADSYKSWSEAFEKITAQFSDEELHKIYHKNADHIYRL</sequence>
<protein>
    <recommendedName>
        <fullName evidence="2">Amidohydrolase-related domain-containing protein</fullName>
    </recommendedName>
</protein>
<comment type="caution">
    <text evidence="3">The sequence shown here is derived from an EMBL/GenBank/DDBJ whole genome shotgun (WGS) entry which is preliminary data.</text>
</comment>
<keyword evidence="4" id="KW-1185">Reference proteome</keyword>
<dbReference type="Proteomes" id="UP000271925">
    <property type="component" value="Unassembled WGS sequence"/>
</dbReference>
<proteinExistence type="inferred from homology"/>
<dbReference type="SUPFAM" id="SSF51556">
    <property type="entry name" value="Metallo-dependent hydrolases"/>
    <property type="match status" value="1"/>
</dbReference>
<evidence type="ECO:0000313" key="3">
    <source>
        <dbReference type="EMBL" id="RRB06745.1"/>
    </source>
</evidence>
<dbReference type="InterPro" id="IPR052350">
    <property type="entry name" value="Metallo-dep_Lactonases"/>
</dbReference>
<dbReference type="GO" id="GO:0016787">
    <property type="term" value="F:hydrolase activity"/>
    <property type="evidence" value="ECO:0007669"/>
    <property type="project" value="InterPro"/>
</dbReference>
<reference evidence="3 4" key="1">
    <citation type="submission" date="2018-11" db="EMBL/GenBank/DDBJ databases">
        <authorList>
            <person name="Zhou Z."/>
            <person name="Wang G."/>
        </authorList>
    </citation>
    <scope>NUCLEOTIDE SEQUENCE [LARGE SCALE GENOMIC DNA]</scope>
    <source>
        <strain evidence="3 4">KCTC52004</strain>
    </source>
</reference>
<dbReference type="PANTHER" id="PTHR43569">
    <property type="entry name" value="AMIDOHYDROLASE"/>
    <property type="match status" value="1"/>
</dbReference>
<dbReference type="PANTHER" id="PTHR43569:SF2">
    <property type="entry name" value="AMIDOHYDROLASE-RELATED DOMAIN-CONTAINING PROTEIN"/>
    <property type="match status" value="1"/>
</dbReference>
<dbReference type="OrthoDB" id="5450317at2"/>
<accession>A0A3P1C011</accession>
<dbReference type="Gene3D" id="3.20.20.140">
    <property type="entry name" value="Metal-dependent hydrolases"/>
    <property type="match status" value="1"/>
</dbReference>
<name>A0A3P1C011_9BACT</name>
<comment type="similarity">
    <text evidence="1">Belongs to the metallo-dependent hydrolases superfamily.</text>
</comment>
<feature type="domain" description="Amidohydrolase-related" evidence="2">
    <location>
        <begin position="60"/>
        <end position="330"/>
    </location>
</feature>
<dbReference type="AlphaFoldDB" id="A0A3P1C011"/>
<dbReference type="Pfam" id="PF04909">
    <property type="entry name" value="Amidohydro_2"/>
    <property type="match status" value="1"/>
</dbReference>
<evidence type="ECO:0000259" key="2">
    <source>
        <dbReference type="Pfam" id="PF04909"/>
    </source>
</evidence>
<evidence type="ECO:0000313" key="4">
    <source>
        <dbReference type="Proteomes" id="UP000271925"/>
    </source>
</evidence>
<evidence type="ECO:0000256" key="1">
    <source>
        <dbReference type="ARBA" id="ARBA00038310"/>
    </source>
</evidence>